<dbReference type="AlphaFoldDB" id="X1SZ30"/>
<comment type="caution">
    <text evidence="1">The sequence shown here is derived from an EMBL/GenBank/DDBJ whole genome shotgun (WGS) entry which is preliminary data.</text>
</comment>
<organism evidence="1">
    <name type="scientific">marine sediment metagenome</name>
    <dbReference type="NCBI Taxonomy" id="412755"/>
    <lineage>
        <taxon>unclassified sequences</taxon>
        <taxon>metagenomes</taxon>
        <taxon>ecological metagenomes</taxon>
    </lineage>
</organism>
<reference evidence="1" key="1">
    <citation type="journal article" date="2014" name="Front. Microbiol.">
        <title>High frequency of phylogenetically diverse reductive dehalogenase-homologous genes in deep subseafloor sedimentary metagenomes.</title>
        <authorList>
            <person name="Kawai M."/>
            <person name="Futagami T."/>
            <person name="Toyoda A."/>
            <person name="Takaki Y."/>
            <person name="Nishi S."/>
            <person name="Hori S."/>
            <person name="Arai W."/>
            <person name="Tsubouchi T."/>
            <person name="Morono Y."/>
            <person name="Uchiyama I."/>
            <person name="Ito T."/>
            <person name="Fujiyama A."/>
            <person name="Inagaki F."/>
            <person name="Takami H."/>
        </authorList>
    </citation>
    <scope>NUCLEOTIDE SEQUENCE</scope>
    <source>
        <strain evidence="1">Expedition CK06-06</strain>
    </source>
</reference>
<evidence type="ECO:0000313" key="1">
    <source>
        <dbReference type="EMBL" id="GAI73069.1"/>
    </source>
</evidence>
<dbReference type="EMBL" id="BARW01014021">
    <property type="protein sequence ID" value="GAI73069.1"/>
    <property type="molecule type" value="Genomic_DNA"/>
</dbReference>
<sequence>IMKNIDTDKIHNLFYESHKEVDKIAGMFDINEQTATPHVYFTREVEKRWHLYPEVGWSISNTNICIAYTLFPVTYSIPGLLPS</sequence>
<name>X1SZ30_9ZZZZ</name>
<proteinExistence type="predicted"/>
<feature type="non-terminal residue" evidence="1">
    <location>
        <position position="1"/>
    </location>
</feature>
<accession>X1SZ30</accession>
<protein>
    <submittedName>
        <fullName evidence="1">Uncharacterized protein</fullName>
    </submittedName>
</protein>
<gene>
    <name evidence="1" type="ORF">S12H4_25214</name>
</gene>